<organism evidence="4 5">
    <name type="scientific">Mucilaginibacter psychrotolerans</name>
    <dbReference type="NCBI Taxonomy" id="1524096"/>
    <lineage>
        <taxon>Bacteria</taxon>
        <taxon>Pseudomonadati</taxon>
        <taxon>Bacteroidota</taxon>
        <taxon>Sphingobacteriia</taxon>
        <taxon>Sphingobacteriales</taxon>
        <taxon>Sphingobacteriaceae</taxon>
        <taxon>Mucilaginibacter</taxon>
    </lineage>
</organism>
<dbReference type="InterPro" id="IPR011042">
    <property type="entry name" value="6-blade_b-propeller_TolB-like"/>
</dbReference>
<keyword evidence="1" id="KW-0677">Repeat</keyword>
<accession>A0A4Y8SPU3</accession>
<evidence type="ECO:0000256" key="2">
    <source>
        <dbReference type="PROSITE-ProRule" id="PRU00504"/>
    </source>
</evidence>
<feature type="repeat" description="NHL" evidence="2">
    <location>
        <begin position="158"/>
        <end position="200"/>
    </location>
</feature>
<dbReference type="SUPFAM" id="SSF63829">
    <property type="entry name" value="Calcium-dependent phosphotriesterase"/>
    <property type="match status" value="1"/>
</dbReference>
<sequence>MCFIYHLKRTLLQLMKSKFTLPSIFSIILITMLSACLKSSDTDTAPTIVTSPVIVNAAGTGAFSGGFITSGTATAYGVCYSSSNQVPTVSDTKTSETVNYGTYASSITDLTPNTTYYLRAYATYLGTTAYGAVVQFNTGSDQSTTTGQVSTFAGAIAGGFLDGIGTAALFQNPMGIATDAAGTVYVADSFNSAIRKITTDGHVTTLAGNGSLGFIDGTAETAKFYSPSGLAVDAAGNVYVADLGNNAIRKVTPTGTVTTLAGSGDAGYADGTGSAATFNTPRGVAVDANGNVYVADYGNNLIRKITAAGVVTTIAGSRTTGYANGTGTDANFNKPTGITLDATGNIYVAEPLNNAIRKIDADMLVTTFAGGSTSGTTITALLGAPNSLSIDGSGNFWICDGNRRIIKIGTDKKLIVMAGASGGSGYTDGAGTAALFNGPTGIAVGTGGNIYVADFGNNVIRKIN</sequence>
<evidence type="ECO:0000259" key="3">
    <source>
        <dbReference type="Pfam" id="PF08450"/>
    </source>
</evidence>
<dbReference type="PANTHER" id="PTHR13833">
    <property type="match status" value="1"/>
</dbReference>
<dbReference type="EMBL" id="SOZE01000001">
    <property type="protein sequence ID" value="TFF40617.1"/>
    <property type="molecule type" value="Genomic_DNA"/>
</dbReference>
<feature type="repeat" description="NHL" evidence="2">
    <location>
        <begin position="224"/>
        <end position="254"/>
    </location>
</feature>
<dbReference type="PANTHER" id="PTHR13833:SF71">
    <property type="entry name" value="NHL DOMAIN-CONTAINING PROTEIN"/>
    <property type="match status" value="1"/>
</dbReference>
<evidence type="ECO:0000313" key="5">
    <source>
        <dbReference type="Proteomes" id="UP000297540"/>
    </source>
</evidence>
<comment type="caution">
    <text evidence="4">The sequence shown here is derived from an EMBL/GenBank/DDBJ whole genome shotgun (WGS) entry which is preliminary data.</text>
</comment>
<dbReference type="InterPro" id="IPR001258">
    <property type="entry name" value="NHL_repeat"/>
</dbReference>
<dbReference type="Gene3D" id="2.120.10.30">
    <property type="entry name" value="TolB, C-terminal domain"/>
    <property type="match status" value="3"/>
</dbReference>
<dbReference type="Pfam" id="PF08450">
    <property type="entry name" value="SGL"/>
    <property type="match status" value="1"/>
</dbReference>
<name>A0A4Y8SPU3_9SPHI</name>
<proteinExistence type="predicted"/>
<feature type="domain" description="SMP-30/Gluconolactonase/LRE-like region" evidence="3">
    <location>
        <begin position="168"/>
        <end position="258"/>
    </location>
</feature>
<dbReference type="PROSITE" id="PS51125">
    <property type="entry name" value="NHL"/>
    <property type="match status" value="3"/>
</dbReference>
<keyword evidence="5" id="KW-1185">Reference proteome</keyword>
<dbReference type="Proteomes" id="UP000297540">
    <property type="component" value="Unassembled WGS sequence"/>
</dbReference>
<dbReference type="CDD" id="cd14953">
    <property type="entry name" value="NHL_like_1"/>
    <property type="match status" value="1"/>
</dbReference>
<dbReference type="InterPro" id="IPR013658">
    <property type="entry name" value="SGL"/>
</dbReference>
<gene>
    <name evidence="4" type="ORF">E2R66_00065</name>
</gene>
<reference evidence="4 5" key="1">
    <citation type="journal article" date="2017" name="Int. J. Syst. Evol. Microbiol.">
        <title>Mucilaginibacterpsychrotolerans sp. nov., isolated from peatlands.</title>
        <authorList>
            <person name="Deng Y."/>
            <person name="Shen L."/>
            <person name="Xu B."/>
            <person name="Liu Y."/>
            <person name="Gu Z."/>
            <person name="Liu H."/>
            <person name="Zhou Y."/>
        </authorList>
    </citation>
    <scope>NUCLEOTIDE SEQUENCE [LARGE SCALE GENOMIC DNA]</scope>
    <source>
        <strain evidence="4 5">NH7-4</strain>
    </source>
</reference>
<protein>
    <recommendedName>
        <fullName evidence="3">SMP-30/Gluconolactonase/LRE-like region domain-containing protein</fullName>
    </recommendedName>
</protein>
<dbReference type="AlphaFoldDB" id="A0A4Y8SPU3"/>
<feature type="repeat" description="NHL" evidence="2">
    <location>
        <begin position="278"/>
        <end position="308"/>
    </location>
</feature>
<evidence type="ECO:0000313" key="4">
    <source>
        <dbReference type="EMBL" id="TFF40617.1"/>
    </source>
</evidence>
<dbReference type="Pfam" id="PF01436">
    <property type="entry name" value="NHL"/>
    <property type="match status" value="2"/>
</dbReference>
<evidence type="ECO:0000256" key="1">
    <source>
        <dbReference type="ARBA" id="ARBA00022737"/>
    </source>
</evidence>